<protein>
    <recommendedName>
        <fullName evidence="5">Pentatricopeptide repeat-containing protein</fullName>
    </recommendedName>
</protein>
<reference evidence="3 4" key="1">
    <citation type="submission" date="2024-02" db="EMBL/GenBank/DDBJ databases">
        <authorList>
            <person name="Vignale AGUSTIN F."/>
            <person name="Sosa J E."/>
            <person name="Modenutti C."/>
        </authorList>
    </citation>
    <scope>NUCLEOTIDE SEQUENCE [LARGE SCALE GENOMIC DNA]</scope>
</reference>
<dbReference type="FunFam" id="1.25.40.10:FF:000184">
    <property type="entry name" value="Pentatricopeptide repeat-containing protein, chloroplastic"/>
    <property type="match status" value="1"/>
</dbReference>
<dbReference type="PANTHER" id="PTHR47926">
    <property type="entry name" value="PENTATRICOPEPTIDE REPEAT-CONTAINING PROTEIN"/>
    <property type="match status" value="1"/>
</dbReference>
<sequence length="544" mass="60986">MSRTFSKFFSNLPFLRLLQTCCSMNELKQIHAQLTTVGLARFTYIASKLLAFCAVDETGDIDYAQTVFNQISIPTIFDFNSMIMGFSKTSKPEMGLSVFAQMRRENVEPNARTFPILARACACVASLCQVHGQIKKNGHDSDVYVISSLIYMYSKFDAMDLAFDVFEECSYKNVVCWTSLVTGYCGNGLVDEAREVFDAMSEKNDVSCSAMVSGYVSNECFNEAIELFCKLKNCANVKLSRSLLLSVLSACAAVGAFEEGKWIHTYLDNNCFDYELELGTALIDFYGKCGSIKTAEEIFRKMTRKDVTTWSTMIFGLAINGNNEVALELFEEMEQTGPKPNAVTFVAILAACNHEILANEGWRLLGRMSKFYGISPVIEHYGCMVDLLARAGRMKEAEILINTMPMKPDGALWGSFLNGCLIHGHIELGKKAGKHLIQLEPEHSGRYVLLANLYATMGSWESVMRLRKMMREKKIVTVPAWSFIEIGGIVHKFIVDDKSHSQSRDIYNLLYLFNVDLMSSSRGSVMIWDSHHNQTDEAELLSGN</sequence>
<evidence type="ECO:0008006" key="5">
    <source>
        <dbReference type="Google" id="ProtNLM"/>
    </source>
</evidence>
<dbReference type="EMBL" id="CAUOFW020000848">
    <property type="protein sequence ID" value="CAK9137952.1"/>
    <property type="molecule type" value="Genomic_DNA"/>
</dbReference>
<keyword evidence="4" id="KW-1185">Reference proteome</keyword>
<gene>
    <name evidence="3" type="ORF">ILEXP_LOCUS5008</name>
</gene>
<name>A0ABC8R7E1_9AQUA</name>
<dbReference type="InterPro" id="IPR046848">
    <property type="entry name" value="E_motif"/>
</dbReference>
<dbReference type="Proteomes" id="UP001642360">
    <property type="component" value="Unassembled WGS sequence"/>
</dbReference>
<dbReference type="PROSITE" id="PS51375">
    <property type="entry name" value="PPR"/>
    <property type="match status" value="3"/>
</dbReference>
<proteinExistence type="predicted"/>
<dbReference type="InterPro" id="IPR002885">
    <property type="entry name" value="PPR_rpt"/>
</dbReference>
<dbReference type="Gene3D" id="1.25.40.10">
    <property type="entry name" value="Tetratricopeptide repeat domain"/>
    <property type="match status" value="4"/>
</dbReference>
<keyword evidence="1" id="KW-0677">Repeat</keyword>
<dbReference type="Pfam" id="PF20431">
    <property type="entry name" value="E_motif"/>
    <property type="match status" value="1"/>
</dbReference>
<dbReference type="InterPro" id="IPR011990">
    <property type="entry name" value="TPR-like_helical_dom_sf"/>
</dbReference>
<dbReference type="NCBIfam" id="TIGR00756">
    <property type="entry name" value="PPR"/>
    <property type="match status" value="5"/>
</dbReference>
<comment type="caution">
    <text evidence="3">The sequence shown here is derived from an EMBL/GenBank/DDBJ whole genome shotgun (WGS) entry which is preliminary data.</text>
</comment>
<evidence type="ECO:0000256" key="1">
    <source>
        <dbReference type="ARBA" id="ARBA00022737"/>
    </source>
</evidence>
<dbReference type="Pfam" id="PF12854">
    <property type="entry name" value="PPR_1"/>
    <property type="match status" value="1"/>
</dbReference>
<accession>A0ABC8R7E1</accession>
<dbReference type="AlphaFoldDB" id="A0ABC8R7E1"/>
<dbReference type="InterPro" id="IPR046960">
    <property type="entry name" value="PPR_At4g14850-like_plant"/>
</dbReference>
<evidence type="ECO:0000313" key="3">
    <source>
        <dbReference type="EMBL" id="CAK9137952.1"/>
    </source>
</evidence>
<organism evidence="3 4">
    <name type="scientific">Ilex paraguariensis</name>
    <name type="common">yerba mate</name>
    <dbReference type="NCBI Taxonomy" id="185542"/>
    <lineage>
        <taxon>Eukaryota</taxon>
        <taxon>Viridiplantae</taxon>
        <taxon>Streptophyta</taxon>
        <taxon>Embryophyta</taxon>
        <taxon>Tracheophyta</taxon>
        <taxon>Spermatophyta</taxon>
        <taxon>Magnoliopsida</taxon>
        <taxon>eudicotyledons</taxon>
        <taxon>Gunneridae</taxon>
        <taxon>Pentapetalae</taxon>
        <taxon>asterids</taxon>
        <taxon>campanulids</taxon>
        <taxon>Aquifoliales</taxon>
        <taxon>Aquifoliaceae</taxon>
        <taxon>Ilex</taxon>
    </lineage>
</organism>
<dbReference type="PANTHER" id="PTHR47926:SF350">
    <property type="entry name" value="(WILD MALAYSIAN BANANA) HYPOTHETICAL PROTEIN"/>
    <property type="match status" value="1"/>
</dbReference>
<feature type="repeat" description="PPR" evidence="2">
    <location>
        <begin position="306"/>
        <end position="340"/>
    </location>
</feature>
<evidence type="ECO:0000313" key="4">
    <source>
        <dbReference type="Proteomes" id="UP001642360"/>
    </source>
</evidence>
<evidence type="ECO:0000256" key="2">
    <source>
        <dbReference type="PROSITE-ProRule" id="PRU00708"/>
    </source>
</evidence>
<dbReference type="Pfam" id="PF13041">
    <property type="entry name" value="PPR_2"/>
    <property type="match status" value="2"/>
</dbReference>
<dbReference type="FunFam" id="1.25.40.10:FF:000348">
    <property type="entry name" value="Pentatricopeptide repeat-containing protein chloroplastic"/>
    <property type="match status" value="1"/>
</dbReference>
<feature type="repeat" description="PPR" evidence="2">
    <location>
        <begin position="173"/>
        <end position="207"/>
    </location>
</feature>
<dbReference type="Pfam" id="PF01535">
    <property type="entry name" value="PPR"/>
    <property type="match status" value="2"/>
</dbReference>
<feature type="repeat" description="PPR" evidence="2">
    <location>
        <begin position="75"/>
        <end position="109"/>
    </location>
</feature>